<dbReference type="PANTHER" id="PTHR48071">
    <property type="entry name" value="SRCR DOMAIN-CONTAINING PROTEIN"/>
    <property type="match status" value="1"/>
</dbReference>
<evidence type="ECO:0000256" key="2">
    <source>
        <dbReference type="ARBA" id="ARBA00023180"/>
    </source>
</evidence>
<sequence length="595" mass="63427">MHRTYFPVLLLAVLESCQRLGLASAVAPPSGPPSPPQWPAADPAGSDSHSLFEWDPYAGKQPPPPASAAYPVRLVGGQRENEGRVEIYNGTLWGTVCDDNFDDTDATVVCRQLGYSQGVAIPSWGGGTGPILMDDVNCQAGYPPPTYLSQCQSRGWGVHDCIHGEDVGVKCYNGPPPPPPPPPSPSQYPPPPPPPPSPSRYPSPAYPVRLVGGRRENEGRVEIYNGTLWGTVCDDYFDDTDATVVCQQLGYSQGVAIPSWGGGTGPILMDNVNCQAGYPPPTYLSQCQSRGWGVHDCDHGEDVGVKCYNGPPPPPPPPPSPSRYPPPSRSPSPAYPVRLVGGWRENEGRVEIYNGTLWGTVCDDNFDDTDATVVCRQLGYSQGVAIPSWGGGTGPILMDNVNCQAGYPPPTYLSQCQSRGWGVHDCSHGEDVGVKCTTGVRSSSGTQKSLSKTKIIVIAVVCSVGGVLLITGSIVMGVFCHRRYMRQLQQRRRNHTEGFGNAFEDLNNAVNTDDPPVTITSNPIADANSNPDGVGVEPLWEPSALATPVPAIDPNYNPTFDAGGGVQYSIPLDMGQIDMGQLDMGQMGGNEFNLG</sequence>
<evidence type="ECO:0000256" key="3">
    <source>
        <dbReference type="SAM" id="MobiDB-lite"/>
    </source>
</evidence>
<keyword evidence="2" id="KW-0325">Glycoprotein</keyword>
<dbReference type="AlphaFoldDB" id="A0A8J4F8H9"/>
<evidence type="ECO:0000256" key="1">
    <source>
        <dbReference type="ARBA" id="ARBA00023157"/>
    </source>
</evidence>
<dbReference type="PRINTS" id="PR00258">
    <property type="entry name" value="SPERACTRCPTR"/>
</dbReference>
<feature type="compositionally biased region" description="Pro residues" evidence="3">
    <location>
        <begin position="174"/>
        <end position="205"/>
    </location>
</feature>
<feature type="region of interest" description="Disordered" evidence="3">
    <location>
        <begin position="308"/>
        <end position="333"/>
    </location>
</feature>
<feature type="domain" description="SRCR" evidence="6">
    <location>
        <begin position="208"/>
        <end position="308"/>
    </location>
</feature>
<keyword evidence="5" id="KW-0732">Signal</keyword>
<dbReference type="SUPFAM" id="SSF56487">
    <property type="entry name" value="SRCR-like"/>
    <property type="match status" value="3"/>
</dbReference>
<dbReference type="InterPro" id="IPR036772">
    <property type="entry name" value="SRCR-like_dom_sf"/>
</dbReference>
<evidence type="ECO:0000259" key="6">
    <source>
        <dbReference type="PROSITE" id="PS50287"/>
    </source>
</evidence>
<accession>A0A8J4F8H9</accession>
<evidence type="ECO:0000256" key="4">
    <source>
        <dbReference type="SAM" id="Phobius"/>
    </source>
</evidence>
<keyword evidence="4" id="KW-1133">Transmembrane helix</keyword>
<proteinExistence type="predicted"/>
<dbReference type="Gene3D" id="3.10.250.10">
    <property type="entry name" value="SRCR-like domain"/>
    <property type="match status" value="3"/>
</dbReference>
<dbReference type="GO" id="GO:0016020">
    <property type="term" value="C:membrane"/>
    <property type="evidence" value="ECO:0007669"/>
    <property type="project" value="InterPro"/>
</dbReference>
<gene>
    <name evidence="7" type="ORF">Vafri_18295</name>
</gene>
<dbReference type="PROSITE" id="PS50287">
    <property type="entry name" value="SRCR_2"/>
    <property type="match status" value="3"/>
</dbReference>
<name>A0A8J4F8H9_9CHLO</name>
<feature type="compositionally biased region" description="Pro residues" evidence="3">
    <location>
        <begin position="29"/>
        <end position="38"/>
    </location>
</feature>
<dbReference type="PANTHER" id="PTHR48071:SF18">
    <property type="entry name" value="DELETED IN MALIGNANT BRAIN TUMORS 1 PROTEIN-RELATED"/>
    <property type="match status" value="1"/>
</dbReference>
<keyword evidence="4" id="KW-0472">Membrane</keyword>
<dbReference type="InterPro" id="IPR001190">
    <property type="entry name" value="SRCR"/>
</dbReference>
<dbReference type="Proteomes" id="UP000747399">
    <property type="component" value="Unassembled WGS sequence"/>
</dbReference>
<feature type="compositionally biased region" description="Pro residues" evidence="3">
    <location>
        <begin position="310"/>
        <end position="333"/>
    </location>
</feature>
<dbReference type="FunFam" id="3.10.250.10:FF:000011">
    <property type="entry name" value="Scavenger receptor class A member 5"/>
    <property type="match status" value="3"/>
</dbReference>
<evidence type="ECO:0000313" key="7">
    <source>
        <dbReference type="EMBL" id="GIL64319.1"/>
    </source>
</evidence>
<protein>
    <recommendedName>
        <fullName evidence="6">SRCR domain-containing protein</fullName>
    </recommendedName>
</protein>
<dbReference type="Pfam" id="PF00530">
    <property type="entry name" value="SRCR"/>
    <property type="match status" value="3"/>
</dbReference>
<feature type="transmembrane region" description="Helical" evidence="4">
    <location>
        <begin position="455"/>
        <end position="480"/>
    </location>
</feature>
<keyword evidence="8" id="KW-1185">Reference proteome</keyword>
<comment type="caution">
    <text evidence="7">The sequence shown here is derived from an EMBL/GenBank/DDBJ whole genome shotgun (WGS) entry which is preliminary data.</text>
</comment>
<dbReference type="EMBL" id="BNCO01000065">
    <property type="protein sequence ID" value="GIL64319.1"/>
    <property type="molecule type" value="Genomic_DNA"/>
</dbReference>
<evidence type="ECO:0000313" key="8">
    <source>
        <dbReference type="Proteomes" id="UP000747399"/>
    </source>
</evidence>
<evidence type="ECO:0000256" key="5">
    <source>
        <dbReference type="SAM" id="SignalP"/>
    </source>
</evidence>
<feature type="chain" id="PRO_5035178585" description="SRCR domain-containing protein" evidence="5">
    <location>
        <begin position="26"/>
        <end position="595"/>
    </location>
</feature>
<dbReference type="PROSITE" id="PS00420">
    <property type="entry name" value="SRCR_1"/>
    <property type="match status" value="3"/>
</dbReference>
<feature type="region of interest" description="Disordered" evidence="3">
    <location>
        <begin position="172"/>
        <end position="206"/>
    </location>
</feature>
<organism evidence="7 8">
    <name type="scientific">Volvox africanus</name>
    <dbReference type="NCBI Taxonomy" id="51714"/>
    <lineage>
        <taxon>Eukaryota</taxon>
        <taxon>Viridiplantae</taxon>
        <taxon>Chlorophyta</taxon>
        <taxon>core chlorophytes</taxon>
        <taxon>Chlorophyceae</taxon>
        <taxon>CS clade</taxon>
        <taxon>Chlamydomonadales</taxon>
        <taxon>Volvocaceae</taxon>
        <taxon>Volvox</taxon>
    </lineage>
</organism>
<feature type="domain" description="SRCR" evidence="6">
    <location>
        <begin position="72"/>
        <end position="172"/>
    </location>
</feature>
<keyword evidence="4" id="KW-0812">Transmembrane</keyword>
<reference evidence="7" key="1">
    <citation type="journal article" date="2021" name="Proc. Natl. Acad. Sci. U.S.A.">
        <title>Three genomes in the algal genus Volvox reveal the fate of a haploid sex-determining region after a transition to homothallism.</title>
        <authorList>
            <person name="Yamamoto K."/>
            <person name="Hamaji T."/>
            <person name="Kawai-Toyooka H."/>
            <person name="Matsuzaki R."/>
            <person name="Takahashi F."/>
            <person name="Nishimura Y."/>
            <person name="Kawachi M."/>
            <person name="Noguchi H."/>
            <person name="Minakuchi Y."/>
            <person name="Umen J.G."/>
            <person name="Toyoda A."/>
            <person name="Nozaki H."/>
        </authorList>
    </citation>
    <scope>NUCLEOTIDE SEQUENCE</scope>
    <source>
        <strain evidence="7">NIES-3780</strain>
    </source>
</reference>
<feature type="domain" description="SRCR" evidence="6">
    <location>
        <begin position="337"/>
        <end position="437"/>
    </location>
</feature>
<dbReference type="SMART" id="SM00202">
    <property type="entry name" value="SR"/>
    <property type="match status" value="3"/>
</dbReference>
<feature type="signal peptide" evidence="5">
    <location>
        <begin position="1"/>
        <end position="25"/>
    </location>
</feature>
<keyword evidence="1" id="KW-1015">Disulfide bond</keyword>
<feature type="region of interest" description="Disordered" evidence="3">
    <location>
        <begin position="24"/>
        <end position="65"/>
    </location>
</feature>